<dbReference type="EnsemblMetazoa" id="AALFPA23_024698.R36816">
    <property type="protein sequence ID" value="AALFPA23_024698.P36816"/>
    <property type="gene ID" value="AALFPA23_024698"/>
</dbReference>
<evidence type="ECO:0000256" key="9">
    <source>
        <dbReference type="ARBA" id="ARBA00023049"/>
    </source>
</evidence>
<dbReference type="Gene3D" id="3.40.630.10">
    <property type="entry name" value="Zn peptidases"/>
    <property type="match status" value="1"/>
</dbReference>
<keyword evidence="6" id="KW-0732">Signal</keyword>
<keyword evidence="4" id="KW-0645">Protease</keyword>
<evidence type="ECO:0000256" key="3">
    <source>
        <dbReference type="ARBA" id="ARBA00022645"/>
    </source>
</evidence>
<evidence type="ECO:0000256" key="2">
    <source>
        <dbReference type="ARBA" id="ARBA00005988"/>
    </source>
</evidence>
<name>A0ABM2A5N5_AEDAL</name>
<dbReference type="PANTHER" id="PTHR11705">
    <property type="entry name" value="PROTEASE FAMILY M14 CARBOXYPEPTIDASE A,B"/>
    <property type="match status" value="1"/>
</dbReference>
<comment type="similarity">
    <text evidence="2 11">Belongs to the peptidase M14 family.</text>
</comment>
<reference evidence="15" key="1">
    <citation type="journal article" date="2015" name="Proc. Natl. Acad. Sci. U.S.A.">
        <title>Genome sequence of the Asian Tiger mosquito, Aedes albopictus, reveals insights into its biology, genetics, and evolution.</title>
        <authorList>
            <person name="Chen X.G."/>
            <person name="Jiang X."/>
            <person name="Gu J."/>
            <person name="Xu M."/>
            <person name="Wu Y."/>
            <person name="Deng Y."/>
            <person name="Zhang C."/>
            <person name="Bonizzoni M."/>
            <person name="Dermauw W."/>
            <person name="Vontas J."/>
            <person name="Armbruster P."/>
            <person name="Huang X."/>
            <person name="Yang Y."/>
            <person name="Zhang H."/>
            <person name="He W."/>
            <person name="Peng H."/>
            <person name="Liu Y."/>
            <person name="Wu K."/>
            <person name="Chen J."/>
            <person name="Lirakis M."/>
            <person name="Topalis P."/>
            <person name="Van Leeuwen T."/>
            <person name="Hall A.B."/>
            <person name="Jiang X."/>
            <person name="Thorpe C."/>
            <person name="Mueller R.L."/>
            <person name="Sun C."/>
            <person name="Waterhouse R.M."/>
            <person name="Yan G."/>
            <person name="Tu Z.J."/>
            <person name="Fang X."/>
            <person name="James A.A."/>
        </authorList>
    </citation>
    <scope>NUCLEOTIDE SEQUENCE [LARGE SCALE GENOMIC DNA]</scope>
    <source>
        <strain evidence="15">Foshan</strain>
    </source>
</reference>
<dbReference type="InterPro" id="IPR036990">
    <property type="entry name" value="M14A-like_propep"/>
</dbReference>
<evidence type="ECO:0000256" key="1">
    <source>
        <dbReference type="ARBA" id="ARBA00001947"/>
    </source>
</evidence>
<evidence type="ECO:0000256" key="12">
    <source>
        <dbReference type="SAM" id="Phobius"/>
    </source>
</evidence>
<dbReference type="RefSeq" id="XP_029736025.2">
    <property type="nucleotide sequence ID" value="XM_029880165.2"/>
</dbReference>
<organism evidence="14 15">
    <name type="scientific">Aedes albopictus</name>
    <name type="common">Asian tiger mosquito</name>
    <name type="synonym">Stegomyia albopicta</name>
    <dbReference type="NCBI Taxonomy" id="7160"/>
    <lineage>
        <taxon>Eukaryota</taxon>
        <taxon>Metazoa</taxon>
        <taxon>Ecdysozoa</taxon>
        <taxon>Arthropoda</taxon>
        <taxon>Hexapoda</taxon>
        <taxon>Insecta</taxon>
        <taxon>Pterygota</taxon>
        <taxon>Neoptera</taxon>
        <taxon>Endopterygota</taxon>
        <taxon>Diptera</taxon>
        <taxon>Nematocera</taxon>
        <taxon>Culicoidea</taxon>
        <taxon>Culicidae</taxon>
        <taxon>Culicinae</taxon>
        <taxon>Aedini</taxon>
        <taxon>Aedes</taxon>
        <taxon>Stegomyia</taxon>
    </lineage>
</organism>
<dbReference type="SMART" id="SM00631">
    <property type="entry name" value="Zn_pept"/>
    <property type="match status" value="1"/>
</dbReference>
<keyword evidence="5" id="KW-0479">Metal-binding</keyword>
<dbReference type="InterPro" id="IPR000834">
    <property type="entry name" value="Peptidase_M14"/>
</dbReference>
<evidence type="ECO:0000313" key="14">
    <source>
        <dbReference type="EnsemblMetazoa" id="AALFPA23_024698.P36816"/>
    </source>
</evidence>
<dbReference type="Proteomes" id="UP000069940">
    <property type="component" value="Unassembled WGS sequence"/>
</dbReference>
<keyword evidence="9" id="KW-0482">Metalloprotease</keyword>
<keyword evidence="12" id="KW-0472">Membrane</keyword>
<feature type="active site" description="Proton donor/acceptor" evidence="11">
    <location>
        <position position="428"/>
    </location>
</feature>
<dbReference type="PRINTS" id="PR00765">
    <property type="entry name" value="CRBOXYPTASEA"/>
</dbReference>
<keyword evidence="12" id="KW-1133">Transmembrane helix</keyword>
<evidence type="ECO:0000256" key="5">
    <source>
        <dbReference type="ARBA" id="ARBA00022723"/>
    </source>
</evidence>
<dbReference type="PANTHER" id="PTHR11705:SF140">
    <property type="entry name" value="FI02848P-RELATED"/>
    <property type="match status" value="1"/>
</dbReference>
<proteinExistence type="inferred from homology"/>
<feature type="transmembrane region" description="Helical" evidence="12">
    <location>
        <begin position="50"/>
        <end position="71"/>
    </location>
</feature>
<dbReference type="PROSITE" id="PS52035">
    <property type="entry name" value="PEPTIDASE_M14"/>
    <property type="match status" value="1"/>
</dbReference>
<evidence type="ECO:0000256" key="4">
    <source>
        <dbReference type="ARBA" id="ARBA00022670"/>
    </source>
</evidence>
<evidence type="ECO:0000256" key="7">
    <source>
        <dbReference type="ARBA" id="ARBA00022801"/>
    </source>
</evidence>
<reference evidence="14" key="2">
    <citation type="submission" date="2025-05" db="UniProtKB">
        <authorList>
            <consortium name="EnsemblMetazoa"/>
        </authorList>
    </citation>
    <scope>IDENTIFICATION</scope>
    <source>
        <strain evidence="14">Foshan</strain>
    </source>
</reference>
<evidence type="ECO:0000256" key="10">
    <source>
        <dbReference type="ARBA" id="ARBA00023157"/>
    </source>
</evidence>
<dbReference type="Pfam" id="PF02244">
    <property type="entry name" value="Propep_M14"/>
    <property type="match status" value="1"/>
</dbReference>
<feature type="domain" description="Peptidase M14" evidence="13">
    <location>
        <begin position="173"/>
        <end position="462"/>
    </location>
</feature>
<dbReference type="GeneID" id="109622197"/>
<keyword evidence="3" id="KW-0121">Carboxypeptidase</keyword>
<dbReference type="Pfam" id="PF00246">
    <property type="entry name" value="Peptidase_M14"/>
    <property type="match status" value="1"/>
</dbReference>
<dbReference type="SUPFAM" id="SSF54897">
    <property type="entry name" value="Protease propeptides/inhibitors"/>
    <property type="match status" value="1"/>
</dbReference>
<dbReference type="SUPFAM" id="SSF53187">
    <property type="entry name" value="Zn-dependent exopeptidases"/>
    <property type="match status" value="1"/>
</dbReference>
<sequence length="472" mass="53207">MYPYLNAVSISGIIDSTDKSRCANRLCCFNQPIPYYCQLLHKLLSEKMKLWLPAFGCLLLAVVGVNCIAFTEFQLYVITPETRDQLDKVRQLEQDGSYDFWDIPRLNAKVRVMVSNDAEIKFEQFLEQHDIEFDSVIGNVQQILDKEKRTNEDFYKRSKRSAASSEEAVDFNHFWTLDEIYSYVDGLAASNPSVRSFEIGTTPEGRPIKALTISKTGEVTKTRPVVFMDAGIHAREWAGVMSVMYMIEQFTSHPDLYAEQLDNTDYVIIPVLNPDGYVYTHDVNRLWRKNRVQNNILCAGVDLNRNFPFKWAFTSNACTNTFAGMEAATESETQAMMSLMDQYKSAMTIYIAVHTHGEMILWPWGYGFIHCDNWEEHEDLGITAQKAIESVGGNKWIVGNSADVLYRASGATDDYAFSNGARLAYTIELSGGGVEGFDPPASDLGKITTETMEIYKTFGKHAGTLPLPTPGV</sequence>
<evidence type="ECO:0000256" key="8">
    <source>
        <dbReference type="ARBA" id="ARBA00022833"/>
    </source>
</evidence>
<dbReference type="InterPro" id="IPR003146">
    <property type="entry name" value="M14A_act_pep"/>
</dbReference>
<dbReference type="Gene3D" id="3.30.70.340">
    <property type="entry name" value="Metallocarboxypeptidase-like"/>
    <property type="match status" value="1"/>
</dbReference>
<evidence type="ECO:0000313" key="15">
    <source>
        <dbReference type="Proteomes" id="UP000069940"/>
    </source>
</evidence>
<evidence type="ECO:0000259" key="13">
    <source>
        <dbReference type="PROSITE" id="PS52035"/>
    </source>
</evidence>
<protein>
    <recommendedName>
        <fullName evidence="13">Peptidase M14 domain-containing protein</fullName>
    </recommendedName>
</protein>
<evidence type="ECO:0000256" key="11">
    <source>
        <dbReference type="PROSITE-ProRule" id="PRU01379"/>
    </source>
</evidence>
<keyword evidence="8" id="KW-0862">Zinc</keyword>
<keyword evidence="7" id="KW-0378">Hydrolase</keyword>
<keyword evidence="12" id="KW-0812">Transmembrane</keyword>
<evidence type="ECO:0000256" key="6">
    <source>
        <dbReference type="ARBA" id="ARBA00022729"/>
    </source>
</evidence>
<accession>A0ABM2A5N5</accession>
<comment type="cofactor">
    <cofactor evidence="1">
        <name>Zn(2+)</name>
        <dbReference type="ChEBI" id="CHEBI:29105"/>
    </cofactor>
</comment>
<keyword evidence="10" id="KW-1015">Disulfide bond</keyword>
<keyword evidence="15" id="KW-1185">Reference proteome</keyword>